<feature type="compositionally biased region" description="Polar residues" evidence="1">
    <location>
        <begin position="344"/>
        <end position="354"/>
    </location>
</feature>
<proteinExistence type="predicted"/>
<dbReference type="EMBL" id="MU001493">
    <property type="protein sequence ID" value="KAF2450226.1"/>
    <property type="molecule type" value="Genomic_DNA"/>
</dbReference>
<organism evidence="2 3">
    <name type="scientific">Karstenula rhodostoma CBS 690.94</name>
    <dbReference type="NCBI Taxonomy" id="1392251"/>
    <lineage>
        <taxon>Eukaryota</taxon>
        <taxon>Fungi</taxon>
        <taxon>Dikarya</taxon>
        <taxon>Ascomycota</taxon>
        <taxon>Pezizomycotina</taxon>
        <taxon>Dothideomycetes</taxon>
        <taxon>Pleosporomycetidae</taxon>
        <taxon>Pleosporales</taxon>
        <taxon>Massarineae</taxon>
        <taxon>Didymosphaeriaceae</taxon>
        <taxon>Karstenula</taxon>
    </lineage>
</organism>
<comment type="caution">
    <text evidence="2">The sequence shown here is derived from an EMBL/GenBank/DDBJ whole genome shotgun (WGS) entry which is preliminary data.</text>
</comment>
<dbReference type="OrthoDB" id="3926760at2759"/>
<feature type="region of interest" description="Disordered" evidence="1">
    <location>
        <begin position="308"/>
        <end position="373"/>
    </location>
</feature>
<dbReference type="Proteomes" id="UP000799764">
    <property type="component" value="Unassembled WGS sequence"/>
</dbReference>
<name>A0A9P4PTN4_9PLEO</name>
<feature type="compositionally biased region" description="Basic and acidic residues" evidence="1">
    <location>
        <begin position="308"/>
        <end position="317"/>
    </location>
</feature>
<evidence type="ECO:0000313" key="3">
    <source>
        <dbReference type="Proteomes" id="UP000799764"/>
    </source>
</evidence>
<feature type="region of interest" description="Disordered" evidence="1">
    <location>
        <begin position="187"/>
        <end position="207"/>
    </location>
</feature>
<gene>
    <name evidence="2" type="ORF">P171DRAFT_479330</name>
</gene>
<reference evidence="2" key="1">
    <citation type="journal article" date="2020" name="Stud. Mycol.">
        <title>101 Dothideomycetes genomes: a test case for predicting lifestyles and emergence of pathogens.</title>
        <authorList>
            <person name="Haridas S."/>
            <person name="Albert R."/>
            <person name="Binder M."/>
            <person name="Bloem J."/>
            <person name="Labutti K."/>
            <person name="Salamov A."/>
            <person name="Andreopoulos B."/>
            <person name="Baker S."/>
            <person name="Barry K."/>
            <person name="Bills G."/>
            <person name="Bluhm B."/>
            <person name="Cannon C."/>
            <person name="Castanera R."/>
            <person name="Culley D."/>
            <person name="Daum C."/>
            <person name="Ezra D."/>
            <person name="Gonzalez J."/>
            <person name="Henrissat B."/>
            <person name="Kuo A."/>
            <person name="Liang C."/>
            <person name="Lipzen A."/>
            <person name="Lutzoni F."/>
            <person name="Magnuson J."/>
            <person name="Mondo S."/>
            <person name="Nolan M."/>
            <person name="Ohm R."/>
            <person name="Pangilinan J."/>
            <person name="Park H.-J."/>
            <person name="Ramirez L."/>
            <person name="Alfaro M."/>
            <person name="Sun H."/>
            <person name="Tritt A."/>
            <person name="Yoshinaga Y."/>
            <person name="Zwiers L.-H."/>
            <person name="Turgeon B."/>
            <person name="Goodwin S."/>
            <person name="Spatafora J."/>
            <person name="Crous P."/>
            <person name="Grigoriev I."/>
        </authorList>
    </citation>
    <scope>NUCLEOTIDE SEQUENCE</scope>
    <source>
        <strain evidence="2">CBS 690.94</strain>
    </source>
</reference>
<evidence type="ECO:0000256" key="1">
    <source>
        <dbReference type="SAM" id="MobiDB-lite"/>
    </source>
</evidence>
<dbReference type="AlphaFoldDB" id="A0A9P4PTN4"/>
<sequence>MPAPLAKGLIIAASVLVAAGIAIYESPQVRQWVDQSRRKIAVALHSLGDDIQPRRPSESSDDFYERKRRQKEEIIRRNRNDLIKRAREEGIAVDLDELARIGEEDFEVTERRPRRRTHTSQKSFDDLVGSDGMLKKDASTAQTATGNDASSSALRHRGAAGFAAGSVAAAAVVNPFSDDHVLFDRDEEEAHSPQPFIYSEPNTRESSATVEAEPIASPPTAQLIDLTPESVYLQPEDPQTASIPASEAGDQVVQSFYSFTSEAHSDDEAEVISTGTLTPRSDRSGSLTGVSVVGSQADDIGILSMQNDSDHDARSDTFSESGFTEAGFSEAGFSEVGEDRGIMTPSSWTDVGSDNESEWGGPAHGGHVSQVQQ</sequence>
<feature type="region of interest" description="Disordered" evidence="1">
    <location>
        <begin position="109"/>
        <end position="152"/>
    </location>
</feature>
<keyword evidence="3" id="KW-1185">Reference proteome</keyword>
<feature type="compositionally biased region" description="Polar residues" evidence="1">
    <location>
        <begin position="139"/>
        <end position="152"/>
    </location>
</feature>
<accession>A0A9P4PTN4</accession>
<evidence type="ECO:0000313" key="2">
    <source>
        <dbReference type="EMBL" id="KAF2450226.1"/>
    </source>
</evidence>
<protein>
    <submittedName>
        <fullName evidence="2">Uncharacterized protein</fullName>
    </submittedName>
</protein>